<feature type="non-terminal residue" evidence="7">
    <location>
        <position position="232"/>
    </location>
</feature>
<keyword evidence="5" id="KW-0456">Lyase</keyword>
<dbReference type="AlphaFoldDB" id="A0A382ZWZ3"/>
<evidence type="ECO:0000256" key="5">
    <source>
        <dbReference type="ARBA" id="ARBA00023239"/>
    </source>
</evidence>
<keyword evidence="2" id="KW-0812">Transmembrane</keyword>
<keyword evidence="3" id="KW-1133">Transmembrane helix</keyword>
<evidence type="ECO:0000256" key="4">
    <source>
        <dbReference type="ARBA" id="ARBA00023136"/>
    </source>
</evidence>
<keyword evidence="1" id="KW-1003">Cell membrane</keyword>
<organism evidence="7">
    <name type="scientific">marine metagenome</name>
    <dbReference type="NCBI Taxonomy" id="408172"/>
    <lineage>
        <taxon>unclassified sequences</taxon>
        <taxon>metagenomes</taxon>
        <taxon>ecological metagenomes</taxon>
    </lineage>
</organism>
<proteinExistence type="predicted"/>
<dbReference type="GO" id="GO:0071555">
    <property type="term" value="P:cell wall organization"/>
    <property type="evidence" value="ECO:0007669"/>
    <property type="project" value="UniProtKB-KW"/>
</dbReference>
<dbReference type="GO" id="GO:0016829">
    <property type="term" value="F:lyase activity"/>
    <property type="evidence" value="ECO:0007669"/>
    <property type="project" value="UniProtKB-KW"/>
</dbReference>
<name>A0A382ZWZ3_9ZZZZ</name>
<evidence type="ECO:0000256" key="3">
    <source>
        <dbReference type="ARBA" id="ARBA00022989"/>
    </source>
</evidence>
<dbReference type="PANTHER" id="PTHR30518">
    <property type="entry name" value="ENDOLYTIC MUREIN TRANSGLYCOSYLASE"/>
    <property type="match status" value="1"/>
</dbReference>
<evidence type="ECO:0000313" key="7">
    <source>
        <dbReference type="EMBL" id="SVE00047.1"/>
    </source>
</evidence>
<evidence type="ECO:0000256" key="6">
    <source>
        <dbReference type="ARBA" id="ARBA00023316"/>
    </source>
</evidence>
<dbReference type="InterPro" id="IPR003770">
    <property type="entry name" value="MLTG-like"/>
</dbReference>
<keyword evidence="6" id="KW-0961">Cell wall biogenesis/degradation</keyword>
<dbReference type="PANTHER" id="PTHR30518:SF2">
    <property type="entry name" value="ENDOLYTIC MUREIN TRANSGLYCOSYLASE"/>
    <property type="match status" value="1"/>
</dbReference>
<dbReference type="EMBL" id="UINC01187362">
    <property type="protein sequence ID" value="SVE00047.1"/>
    <property type="molecule type" value="Genomic_DNA"/>
</dbReference>
<keyword evidence="4" id="KW-0472">Membrane</keyword>
<dbReference type="Gene3D" id="3.30.1490.480">
    <property type="entry name" value="Endolytic murein transglycosylase"/>
    <property type="match status" value="1"/>
</dbReference>
<protein>
    <submittedName>
        <fullName evidence="7">Uncharacterized protein</fullName>
    </submittedName>
</protein>
<dbReference type="Pfam" id="PF02618">
    <property type="entry name" value="YceG"/>
    <property type="match status" value="1"/>
</dbReference>
<gene>
    <name evidence="7" type="ORF">METZ01_LOCUS452901</name>
</gene>
<sequence length="232" mass="26427">MDDFIIIPKGASASSVAILLEQEECFEDVGILKLALIITMNTRQIRPGRYDFKGISTMGHLIENITSQPGDLKRVTLVEGWGVEQFANELHDKLKIDVSKFKSLTRDKNFISSLGINSVSLEGFLFPETYFFLKYHTEKEILKILVNQFSHNYKELVNTHDSNSQLKMEEIVILASIIQGEAMYVDEMPMIASVYHNRLTKGMLLQADPTIQYVIPGKPRRLFNKDLEIDSP</sequence>
<evidence type="ECO:0000256" key="1">
    <source>
        <dbReference type="ARBA" id="ARBA00022475"/>
    </source>
</evidence>
<accession>A0A382ZWZ3</accession>
<evidence type="ECO:0000256" key="2">
    <source>
        <dbReference type="ARBA" id="ARBA00022692"/>
    </source>
</evidence>
<dbReference type="NCBIfam" id="TIGR00247">
    <property type="entry name" value="endolytic transglycosylase MltG"/>
    <property type="match status" value="1"/>
</dbReference>
<reference evidence="7" key="1">
    <citation type="submission" date="2018-05" db="EMBL/GenBank/DDBJ databases">
        <authorList>
            <person name="Lanie J.A."/>
            <person name="Ng W.-L."/>
            <person name="Kazmierczak K.M."/>
            <person name="Andrzejewski T.M."/>
            <person name="Davidsen T.M."/>
            <person name="Wayne K.J."/>
            <person name="Tettelin H."/>
            <person name="Glass J.I."/>
            <person name="Rusch D."/>
            <person name="Podicherti R."/>
            <person name="Tsui H.-C.T."/>
            <person name="Winkler M.E."/>
        </authorList>
    </citation>
    <scope>NUCLEOTIDE SEQUENCE</scope>
</reference>